<feature type="transmembrane region" description="Helical" evidence="10">
    <location>
        <begin position="281"/>
        <end position="302"/>
    </location>
</feature>
<evidence type="ECO:0000256" key="3">
    <source>
        <dbReference type="ARBA" id="ARBA00022448"/>
    </source>
</evidence>
<feature type="transmembrane region" description="Helical" evidence="10">
    <location>
        <begin position="355"/>
        <end position="384"/>
    </location>
</feature>
<keyword evidence="7" id="KW-0406">Ion transport</keyword>
<proteinExistence type="inferred from homology"/>
<dbReference type="RefSeq" id="XP_018017965.1">
    <property type="nucleotide sequence ID" value="XM_018162476.2"/>
</dbReference>
<evidence type="ECO:0000256" key="9">
    <source>
        <dbReference type="SAM" id="MobiDB-lite"/>
    </source>
</evidence>
<feature type="domain" description="SLC41A/MgtE integral membrane" evidence="11">
    <location>
        <begin position="530"/>
        <end position="673"/>
    </location>
</feature>
<feature type="transmembrane region" description="Helical" evidence="10">
    <location>
        <begin position="432"/>
        <end position="453"/>
    </location>
</feature>
<name>A0A8B7NW66_HYAAZ</name>
<evidence type="ECO:0000256" key="7">
    <source>
        <dbReference type="ARBA" id="ARBA00023065"/>
    </source>
</evidence>
<evidence type="ECO:0000313" key="12">
    <source>
        <dbReference type="Proteomes" id="UP000694843"/>
    </source>
</evidence>
<sequence length="690" mass="73991">MDVRFDSTNHAPAMPKVSNRANSVPMLTMRPEDELGADVVIDVDEMYALKSKTDSDPGKESSVTGAWKPQRKRGASLTTRSVGTSVQVDADLRKPNSVEPLRVSATSYRRSRPNREDFTKPAPPDMVSTATNTDEDDLVSPPPTPEELQSLAPAVKDTTAVLPKSAAIVIEDCDSKLDAHNKLIANLLPLPQHVRTEQAYMKKNKSWDLLTRLLSRGASEGDAEYDQSGGAGAGRAGGEDGISGPAVGADGHLLQAHDGRVFVESAEEPETESSLAILMQVMLPFLVAGLGMVGAGLVLDIVQHWDVFLEVSELFIMVPALLGLKGNLEMTLASRLSTHANMGHLDKADDCISMIAGNLALIQCQAIVVGFLASVAAVIMGWIPGGEFNFLHALLLCAGALVTASFASFILGLVMVAVILVSRRCRINPDNVATPIAASLGDLTTLGLLAWIASLLFEARSSELWLAPLIIGAYLLSLPLWVWLASRNEHTKEVLYSGWTPVISAMMISSMGGVILDYTVSSYKGIAVYQPVINGVGGNLVAVQASRISTALHLATPLGRLPRYAERLCHNPWTVFCTSKGHARTARVLLLLVVPGHLVFAYTISYLKAGHTSLTPIFVVVYLCAALIQVIVLLYMSVVMVHWMWSVCIDPDNSAIPYLTACGDLLGTGLLAIAFHILYLVGDKDADLGD</sequence>
<dbReference type="InterPro" id="IPR036739">
    <property type="entry name" value="SLC41_membr_dom_sf"/>
</dbReference>
<feature type="domain" description="SLC41A/MgtE integral membrane" evidence="11">
    <location>
        <begin position="318"/>
        <end position="451"/>
    </location>
</feature>
<keyword evidence="8 10" id="KW-0472">Membrane</keyword>
<comment type="similarity">
    <text evidence="2">Belongs to the SLC41A transporter family.</text>
</comment>
<dbReference type="GO" id="GO:0008324">
    <property type="term" value="F:monoatomic cation transmembrane transporter activity"/>
    <property type="evidence" value="ECO:0007669"/>
    <property type="project" value="InterPro"/>
</dbReference>
<feature type="region of interest" description="Disordered" evidence="9">
    <location>
        <begin position="50"/>
        <end position="146"/>
    </location>
</feature>
<keyword evidence="12" id="KW-1185">Reference proteome</keyword>
<keyword evidence="4 10" id="KW-0812">Transmembrane</keyword>
<dbReference type="OrthoDB" id="5791097at2759"/>
<gene>
    <name evidence="13" type="primary">LOC108674513</name>
</gene>
<protein>
    <submittedName>
        <fullName evidence="13">Solute carrier family 41 member 1 isoform X1</fullName>
    </submittedName>
</protein>
<evidence type="ECO:0000256" key="4">
    <source>
        <dbReference type="ARBA" id="ARBA00022692"/>
    </source>
</evidence>
<accession>A0A8B7NW66</accession>
<keyword evidence="3" id="KW-0813">Transport</keyword>
<reference evidence="13" key="1">
    <citation type="submission" date="2025-08" db="UniProtKB">
        <authorList>
            <consortium name="RefSeq"/>
        </authorList>
    </citation>
    <scope>IDENTIFICATION</scope>
    <source>
        <tissue evidence="13">Whole organism</tissue>
    </source>
</reference>
<dbReference type="Proteomes" id="UP000694843">
    <property type="component" value="Unplaced"/>
</dbReference>
<dbReference type="Gene3D" id="1.10.357.20">
    <property type="entry name" value="SLC41 divalent cation transporters, integral membrane domain"/>
    <property type="match status" value="2"/>
</dbReference>
<dbReference type="FunFam" id="1.10.357.20:FF:000002">
    <property type="entry name" value="Solute carrier family 41, member 2"/>
    <property type="match status" value="1"/>
</dbReference>
<evidence type="ECO:0000256" key="10">
    <source>
        <dbReference type="SAM" id="Phobius"/>
    </source>
</evidence>
<dbReference type="InterPro" id="IPR045349">
    <property type="entry name" value="SLC41A1-3"/>
</dbReference>
<dbReference type="AlphaFoldDB" id="A0A8B7NW66"/>
<evidence type="ECO:0000256" key="2">
    <source>
        <dbReference type="ARBA" id="ARBA00009749"/>
    </source>
</evidence>
<feature type="transmembrane region" description="Helical" evidence="10">
    <location>
        <begin position="588"/>
        <end position="607"/>
    </location>
</feature>
<keyword evidence="6 10" id="KW-1133">Transmembrane helix</keyword>
<keyword evidence="5" id="KW-0460">Magnesium</keyword>
<comment type="subcellular location">
    <subcellularLocation>
        <location evidence="1">Membrane</location>
        <topology evidence="1">Multi-pass membrane protein</topology>
    </subcellularLocation>
</comment>
<feature type="transmembrane region" description="Helical" evidence="10">
    <location>
        <begin position="390"/>
        <end position="420"/>
    </location>
</feature>
<dbReference type="GeneID" id="108674513"/>
<feature type="transmembrane region" description="Helical" evidence="10">
    <location>
        <begin position="465"/>
        <end position="484"/>
    </location>
</feature>
<organism evidence="12 13">
    <name type="scientific">Hyalella azteca</name>
    <name type="common">Amphipod</name>
    <dbReference type="NCBI Taxonomy" id="294128"/>
    <lineage>
        <taxon>Eukaryota</taxon>
        <taxon>Metazoa</taxon>
        <taxon>Ecdysozoa</taxon>
        <taxon>Arthropoda</taxon>
        <taxon>Crustacea</taxon>
        <taxon>Multicrustacea</taxon>
        <taxon>Malacostraca</taxon>
        <taxon>Eumalacostraca</taxon>
        <taxon>Peracarida</taxon>
        <taxon>Amphipoda</taxon>
        <taxon>Senticaudata</taxon>
        <taxon>Talitrida</taxon>
        <taxon>Talitroidea</taxon>
        <taxon>Hyalellidae</taxon>
        <taxon>Hyalella</taxon>
    </lineage>
</organism>
<feature type="transmembrane region" description="Helical" evidence="10">
    <location>
        <begin position="496"/>
        <end position="516"/>
    </location>
</feature>
<evidence type="ECO:0000259" key="11">
    <source>
        <dbReference type="Pfam" id="PF01769"/>
    </source>
</evidence>
<evidence type="ECO:0000256" key="8">
    <source>
        <dbReference type="ARBA" id="ARBA00023136"/>
    </source>
</evidence>
<dbReference type="FunFam" id="1.10.357.20:FF:000001">
    <property type="entry name" value="Solute carrier family 41 member 2"/>
    <property type="match status" value="1"/>
</dbReference>
<dbReference type="GO" id="GO:0005886">
    <property type="term" value="C:plasma membrane"/>
    <property type="evidence" value="ECO:0007669"/>
    <property type="project" value="TreeGrafter"/>
</dbReference>
<evidence type="ECO:0000256" key="1">
    <source>
        <dbReference type="ARBA" id="ARBA00004141"/>
    </source>
</evidence>
<feature type="compositionally biased region" description="Gly residues" evidence="9">
    <location>
        <begin position="229"/>
        <end position="241"/>
    </location>
</feature>
<dbReference type="InterPro" id="IPR006667">
    <property type="entry name" value="SLC41_membr_dom"/>
</dbReference>
<feature type="region of interest" description="Disordered" evidence="9">
    <location>
        <begin position="220"/>
        <end position="242"/>
    </location>
</feature>
<dbReference type="PANTHER" id="PTHR16228">
    <property type="entry name" value="DIVALENT CATION TRANSPORTER SOLUTE CARRIER FAMILY 41"/>
    <property type="match status" value="1"/>
</dbReference>
<feature type="transmembrane region" description="Helical" evidence="10">
    <location>
        <begin position="619"/>
        <end position="643"/>
    </location>
</feature>
<dbReference type="PANTHER" id="PTHR16228:SF7">
    <property type="entry name" value="SLC41A_MGTE INTEGRAL MEMBRANE DOMAIN-CONTAINING PROTEIN"/>
    <property type="match status" value="1"/>
</dbReference>
<evidence type="ECO:0000313" key="13">
    <source>
        <dbReference type="RefSeq" id="XP_018017965.1"/>
    </source>
</evidence>
<feature type="compositionally biased region" description="Polar residues" evidence="9">
    <location>
        <begin position="76"/>
        <end position="87"/>
    </location>
</feature>
<dbReference type="Pfam" id="PF01769">
    <property type="entry name" value="MgtE"/>
    <property type="match status" value="2"/>
</dbReference>
<evidence type="ECO:0000256" key="6">
    <source>
        <dbReference type="ARBA" id="ARBA00022989"/>
    </source>
</evidence>
<evidence type="ECO:0000256" key="5">
    <source>
        <dbReference type="ARBA" id="ARBA00022842"/>
    </source>
</evidence>
<dbReference type="SUPFAM" id="SSF161093">
    <property type="entry name" value="MgtE membrane domain-like"/>
    <property type="match status" value="2"/>
</dbReference>
<dbReference type="KEGG" id="hazt:108674513"/>
<feature type="transmembrane region" description="Helical" evidence="10">
    <location>
        <begin position="655"/>
        <end position="681"/>
    </location>
</feature>